<organism evidence="2">
    <name type="scientific">Rhizophora mucronata</name>
    <name type="common">Asiatic mangrove</name>
    <dbReference type="NCBI Taxonomy" id="61149"/>
    <lineage>
        <taxon>Eukaryota</taxon>
        <taxon>Viridiplantae</taxon>
        <taxon>Streptophyta</taxon>
        <taxon>Embryophyta</taxon>
        <taxon>Tracheophyta</taxon>
        <taxon>Spermatophyta</taxon>
        <taxon>Magnoliopsida</taxon>
        <taxon>eudicotyledons</taxon>
        <taxon>Gunneridae</taxon>
        <taxon>Pentapetalae</taxon>
        <taxon>rosids</taxon>
        <taxon>fabids</taxon>
        <taxon>Malpighiales</taxon>
        <taxon>Rhizophoraceae</taxon>
        <taxon>Rhizophora</taxon>
    </lineage>
</organism>
<accession>A0A2P2K893</accession>
<dbReference type="AlphaFoldDB" id="A0A2P2K893"/>
<proteinExistence type="predicted"/>
<evidence type="ECO:0000256" key="1">
    <source>
        <dbReference type="SAM" id="SignalP"/>
    </source>
</evidence>
<protein>
    <submittedName>
        <fullName evidence="2">Uncharacterized protein</fullName>
    </submittedName>
</protein>
<dbReference type="EMBL" id="GGEC01021409">
    <property type="protein sequence ID" value="MBX01893.1"/>
    <property type="molecule type" value="Transcribed_RNA"/>
</dbReference>
<feature type="signal peptide" evidence="1">
    <location>
        <begin position="1"/>
        <end position="38"/>
    </location>
</feature>
<evidence type="ECO:0000313" key="2">
    <source>
        <dbReference type="EMBL" id="MBX01893.1"/>
    </source>
</evidence>
<keyword evidence="1" id="KW-0732">Signal</keyword>
<reference evidence="2" key="1">
    <citation type="submission" date="2018-02" db="EMBL/GenBank/DDBJ databases">
        <title>Rhizophora mucronata_Transcriptome.</title>
        <authorList>
            <person name="Meera S.P."/>
            <person name="Sreeshan A."/>
            <person name="Augustine A."/>
        </authorList>
    </citation>
    <scope>NUCLEOTIDE SEQUENCE</scope>
    <source>
        <tissue evidence="2">Leaf</tissue>
    </source>
</reference>
<feature type="chain" id="PRO_5015201323" evidence="1">
    <location>
        <begin position="39"/>
        <end position="68"/>
    </location>
</feature>
<sequence>MLLPEHFVIQGDMMKLSRCLSHWMQMALFLILLQPINLEPMVKLKQDRVQETQNMAKTLCGGGFCKIL</sequence>
<name>A0A2P2K893_RHIMU</name>